<dbReference type="InterPro" id="IPR027417">
    <property type="entry name" value="P-loop_NTPase"/>
</dbReference>
<dbReference type="Pfam" id="PF04843">
    <property type="entry name" value="Herpes_teg_N"/>
    <property type="match status" value="1"/>
</dbReference>
<evidence type="ECO:0000313" key="4">
    <source>
        <dbReference type="Proteomes" id="UP000694865"/>
    </source>
</evidence>
<dbReference type="Pfam" id="PF14214">
    <property type="entry name" value="Helitron_like_N"/>
    <property type="match status" value="1"/>
</dbReference>
<dbReference type="Gene3D" id="3.60.10.10">
    <property type="entry name" value="Endonuclease/exonuclease/phosphatase"/>
    <property type="match status" value="1"/>
</dbReference>
<dbReference type="InterPro" id="IPR038765">
    <property type="entry name" value="Papain-like_cys_pep_sf"/>
</dbReference>
<dbReference type="PROSITE" id="PS50802">
    <property type="entry name" value="OTU"/>
    <property type="match status" value="1"/>
</dbReference>
<dbReference type="InterPro" id="IPR051055">
    <property type="entry name" value="PIF1_helicase"/>
</dbReference>
<dbReference type="PANTHER" id="PTHR47642:SF3">
    <property type="entry name" value="ATP-DEPENDENT DNA HELICASE"/>
    <property type="match status" value="1"/>
</dbReference>
<evidence type="ECO:0000259" key="3">
    <source>
        <dbReference type="PROSITE" id="PS50802"/>
    </source>
</evidence>
<dbReference type="Pfam" id="PF21530">
    <property type="entry name" value="Pif1_2B_dom"/>
    <property type="match status" value="1"/>
</dbReference>
<dbReference type="GeneID" id="100378309"/>
<protein>
    <recommendedName>
        <fullName evidence="1">ATP-dependent DNA helicase</fullName>
        <ecNumber evidence="1">5.6.2.3</ecNumber>
    </recommendedName>
</protein>
<dbReference type="Pfam" id="PF03372">
    <property type="entry name" value="Exo_endo_phos"/>
    <property type="match status" value="1"/>
</dbReference>
<dbReference type="InterPro" id="IPR025476">
    <property type="entry name" value="Helitron_helicase-like"/>
</dbReference>
<sequence>MPRKKNWKRSEALKKRVLQDKNEDESTVKEVHEIISKDVEFNTVMHLKDCQYNQTGNELNPTVSVQGSFHQGDPQFLNNSGRQCVANALVSVIFSNIKDICSWDKYDLDTILRSGNELYGYLQNSTTINHELLLVTELPQILDIFDTQFTLSIGEPLFGIIGKVAVETDFFMSFDNALNVSLREYNACFVIFGGAAFAVIKKDSIYWVFDSHSRNSKGMVMPDGASVLIMFNSVKEVHEHCCNLALSMHAIENEQFEVTGISANVDCHTGGNNETLSEDDVQVIASEHTPLLYCPLTLELRESLCTVLNIQNEDKTEYIHSRLNMEMGEPCKTKTIKEDGNCFFRALSYALSGTENNHRKIRLAIVKHLKDNPTAFRSCLRSDYDSVENYLLASRMKYLTTWATEVEILAAADLLRTDIYTFTRDKWLKYSNHQIHNNALNSGKAIYLKHCLNIHYEFVECVKQLGVETCGCTHNVGMTYCSMEFESQVRQRRGTKRNYILAQCEQWKTKKEESPLPIIIPDHLKHRTKRIKQYVAKRRKLDKEKERYHNDTDIKQYDENEYHKKNIKARVTLSRKLSANKQQNMESVTSLFRNEVCNGPEYVCSVCHRQLFRNQVILCKREIYSTKENKVTRVAEKCITDDYLHKCTSICADNCVYMRTGKTELWICFTCHRKILKGRMPAEASVNNLHLQRIPQKLNCLNSLEQHLIGLHIPFMKMLALPKGGQNGVHGPVVCVPSSIDKTTSILPRSGPDDQMIQVKLKRKLTYKGHYQYQFVNDSHIKNALRYLKMNNKWYNNVEYNTDWTNPLSRIDEENEGNEQDNTSNLTETESQLQDDDCEKEQQGMFIDTCLQPVDIAQDVFDQHCGNISCVAPAEGNSPVKMLMDESNEAKSFPVLYPTGSPTFHDKRDEKITLSRYLNTRLMNADGRFARNTDFIFYAQYLSEVQQVVSNVSIALRKGSTKSCSKTITASTLIDTQSLKDILKNDEGYKFMKPIRGTPPFWQSAQKDLFAMLRQLGIPTWFCSFSSADMRWPEMIESILNERGDYCKTEELDWSEKCAILRNNPVTAARMFEHRFHCFLKRVILSPAEPIGKIEDYFYRVEFQQRGSPHTHCLFWVKDAPIIDKDEDHKVTEFVDKYISCEIPSSEQDEELFDIVNSVQKHSMRHSKTCRKQGTTCRFNFPRPPSEKTFISRIDESESNDDHESENIENDVVQPEYTDDDDDEVEGNNHQGSVGKLMTNDAAKAILTKIWNELSNTDNNFTTVDSLFTSIALSQELFERAYSTLTKKTSIVLKRQPNDVWVNQYNKDLLRCWNANMDIQFVVDAYSCIVYIISYISKAEKEMGLLLDHAQREASEEGNVDAKLAMKKLGGVYLNNRELGAQEAVYRVCNLKLKEGSRKVQFIPTGENPVKMSLPLEILQNKCKTGNLNNEDIWMTSMVDRYRNRPIEERFDIMCLATFVSEYRVLSNSEVSNMGNARNRVIKLNNGLGYVLRRTRTEPAVIRYARFSLTKHPEKYYQSILQLFLPYRTDFQLKPESFKSFEEFYQTGAVKCGCSALETVKVIVDRNKAMFEREADVIDAAERLLEKHPSLEDAWAQIHPESELERLECLGKAKDNSESDEEESVECIPDLLEKDKNVCSTEVYHHCGISRDEAKILLRSLNDRQCDIFYTVRKWCLSKCNGIHVEPFHMFLSGGAGTGKSHLIKAIYYEASRILAHTVPRPDDISVLLTAPTGVAAFNIDALTIHSTFAIAVDAKLPYQPLGEEKINTIRSKLANLQILIIDEISMVDKRLLVYVHGRLRQIKQTGDYSPFGNVSVIAVGDFYQLAPVKGKALFVENQGIDLWNDYFSIAELTHIVRQQDSKFAETLNNIRTRQKSDEMLTSDVNMLRCRETGEECDGIYIFATNKEVDKCNVEKLHSLCSDPICIRAQDFSRNHKSKKLERKDTLYVKVYNTNLAKTVTLAVGARVMLIKNIDVSDGLVNGVFGTVSYISLNPGEIFPSKIFVVFDNKKVGIKLRSQSESFSSLPENSTQINPQEDRVNNGGGIRRQFPLKLAWACTVHKVQGLTVEKATVSLGKIFSPGQAYVALSRVKTLNGLVIKEFKESALYCNDKIKDAMITMPKFITFTDEGSDSVCSYSFMLHNIEGLYSHIEDLKFDKRFLKADIICLTETWLPNANPPSVLQLDNFRFHHQPRSLCYDTSDKLTAELKEQAHGGVGVYYSFHRCIEFLDLSISNLEYLAFHVNDANMKVAVVYRPRSYKADVFRRNLLTLATEMDKIPGGTIIMGDFNENLFVSSSVRKLLEDKGYKQCVTEATTESGTLIDHVYVKRIDIVSADVVQTHFGFHEAICLKL</sequence>
<feature type="compositionally biased region" description="Acidic residues" evidence="2">
    <location>
        <begin position="1217"/>
        <end position="1226"/>
    </location>
</feature>
<dbReference type="CDD" id="cd18809">
    <property type="entry name" value="SF1_C_RecD"/>
    <property type="match status" value="1"/>
</dbReference>
<keyword evidence="1" id="KW-0347">Helicase</keyword>
<keyword evidence="1" id="KW-0227">DNA damage</keyword>
<feature type="region of interest" description="Disordered" evidence="2">
    <location>
        <begin position="1195"/>
        <end position="1234"/>
    </location>
</feature>
<keyword evidence="1" id="KW-0067">ATP-binding</keyword>
<evidence type="ECO:0000256" key="1">
    <source>
        <dbReference type="RuleBase" id="RU363044"/>
    </source>
</evidence>
<dbReference type="Gene3D" id="3.40.50.300">
    <property type="entry name" value="P-loop containing nucleotide triphosphate hydrolases"/>
    <property type="match status" value="1"/>
</dbReference>
<keyword evidence="1" id="KW-0378">Hydrolase</keyword>
<name>A0ABM0GMJ9_SACKO</name>
<dbReference type="SUPFAM" id="SSF52540">
    <property type="entry name" value="P-loop containing nucleoside triphosphate hydrolases"/>
    <property type="match status" value="2"/>
</dbReference>
<dbReference type="InterPro" id="IPR046700">
    <property type="entry name" value="DUF6570"/>
</dbReference>
<dbReference type="RefSeq" id="XP_002733238.1">
    <property type="nucleotide sequence ID" value="XM_002733192.1"/>
</dbReference>
<dbReference type="Pfam" id="PF02338">
    <property type="entry name" value="OTU"/>
    <property type="match status" value="1"/>
</dbReference>
<comment type="cofactor">
    <cofactor evidence="1">
        <name>Mg(2+)</name>
        <dbReference type="ChEBI" id="CHEBI:18420"/>
    </cofactor>
</comment>
<dbReference type="InterPro" id="IPR006928">
    <property type="entry name" value="Herpes_teg_USP"/>
</dbReference>
<dbReference type="SUPFAM" id="SSF56219">
    <property type="entry name" value="DNase I-like"/>
    <property type="match status" value="1"/>
</dbReference>
<feature type="region of interest" description="Disordered" evidence="2">
    <location>
        <begin position="809"/>
        <end position="838"/>
    </location>
</feature>
<comment type="similarity">
    <text evidence="1">Belongs to the helicase family.</text>
</comment>
<accession>A0ABM0GMJ9</accession>
<keyword evidence="4" id="KW-1185">Reference proteome</keyword>
<dbReference type="Gene3D" id="3.90.70.80">
    <property type="match status" value="1"/>
</dbReference>
<dbReference type="SUPFAM" id="SSF54001">
    <property type="entry name" value="Cysteine proteinases"/>
    <property type="match status" value="2"/>
</dbReference>
<comment type="catalytic activity">
    <reaction evidence="1">
        <text>ATP + H2O = ADP + phosphate + H(+)</text>
        <dbReference type="Rhea" id="RHEA:13065"/>
        <dbReference type="ChEBI" id="CHEBI:15377"/>
        <dbReference type="ChEBI" id="CHEBI:15378"/>
        <dbReference type="ChEBI" id="CHEBI:30616"/>
        <dbReference type="ChEBI" id="CHEBI:43474"/>
        <dbReference type="ChEBI" id="CHEBI:456216"/>
        <dbReference type="EC" id="5.6.2.3"/>
    </reaction>
</comment>
<proteinExistence type="inferred from homology"/>
<dbReference type="Gene3D" id="3.90.70.120">
    <property type="match status" value="1"/>
</dbReference>
<dbReference type="Proteomes" id="UP000694865">
    <property type="component" value="Unplaced"/>
</dbReference>
<dbReference type="InterPro" id="IPR003593">
    <property type="entry name" value="AAA+_ATPase"/>
</dbReference>
<feature type="compositionally biased region" description="Basic and acidic residues" evidence="2">
    <location>
        <begin position="1195"/>
        <end position="1206"/>
    </location>
</feature>
<dbReference type="Pfam" id="PF05970">
    <property type="entry name" value="PIF1"/>
    <property type="match status" value="1"/>
</dbReference>
<reference evidence="5" key="1">
    <citation type="submission" date="2025-08" db="UniProtKB">
        <authorList>
            <consortium name="RefSeq"/>
        </authorList>
    </citation>
    <scope>IDENTIFICATION</scope>
    <source>
        <tissue evidence="5">Testes</tissue>
    </source>
</reference>
<feature type="domain" description="OTU" evidence="3">
    <location>
        <begin position="331"/>
        <end position="443"/>
    </location>
</feature>
<dbReference type="InterPro" id="IPR036691">
    <property type="entry name" value="Endo/exonu/phosph_ase_sf"/>
</dbReference>
<feature type="non-terminal residue" evidence="5">
    <location>
        <position position="1"/>
    </location>
</feature>
<gene>
    <name evidence="5" type="primary">LOC100378309</name>
</gene>
<organism evidence="4 5">
    <name type="scientific">Saccoglossus kowalevskii</name>
    <name type="common">Acorn worm</name>
    <dbReference type="NCBI Taxonomy" id="10224"/>
    <lineage>
        <taxon>Eukaryota</taxon>
        <taxon>Metazoa</taxon>
        <taxon>Hemichordata</taxon>
        <taxon>Enteropneusta</taxon>
        <taxon>Harrimaniidae</taxon>
        <taxon>Saccoglossus</taxon>
    </lineage>
</organism>
<feature type="compositionally biased region" description="Polar residues" evidence="2">
    <location>
        <begin position="820"/>
        <end position="832"/>
    </location>
</feature>
<keyword evidence="1" id="KW-0234">DNA repair</keyword>
<dbReference type="InterPro" id="IPR049163">
    <property type="entry name" value="Pif1-like_2B_dom"/>
</dbReference>
<dbReference type="SMART" id="SM00382">
    <property type="entry name" value="AAA"/>
    <property type="match status" value="1"/>
</dbReference>
<dbReference type="InterPro" id="IPR005135">
    <property type="entry name" value="Endo/exonuclease/phosphatase"/>
</dbReference>
<keyword evidence="1" id="KW-0547">Nucleotide-binding</keyword>
<dbReference type="InterPro" id="IPR003323">
    <property type="entry name" value="OTU_dom"/>
</dbReference>
<dbReference type="PANTHER" id="PTHR47642">
    <property type="entry name" value="ATP-DEPENDENT DNA HELICASE"/>
    <property type="match status" value="1"/>
</dbReference>
<dbReference type="InterPro" id="IPR010285">
    <property type="entry name" value="DNA_helicase_pif1-like_DEAD"/>
</dbReference>
<dbReference type="EC" id="5.6.2.3" evidence="1"/>
<evidence type="ECO:0000313" key="5">
    <source>
        <dbReference type="RefSeq" id="XP_002733238.1"/>
    </source>
</evidence>
<dbReference type="CDD" id="cd22755">
    <property type="entry name" value="OTU_CeDUB-like"/>
    <property type="match status" value="1"/>
</dbReference>
<evidence type="ECO:0000256" key="2">
    <source>
        <dbReference type="SAM" id="MobiDB-lite"/>
    </source>
</evidence>
<keyword evidence="1" id="KW-0233">DNA recombination</keyword>
<dbReference type="Pfam" id="PF20209">
    <property type="entry name" value="DUF6570"/>
    <property type="match status" value="1"/>
</dbReference>